<protein>
    <submittedName>
        <fullName evidence="2">Uncharacterized protein</fullName>
    </submittedName>
</protein>
<dbReference type="Proteomes" id="UP000290191">
    <property type="component" value="Unassembled WGS sequence"/>
</dbReference>
<keyword evidence="3" id="KW-1185">Reference proteome</keyword>
<accession>A0A4Q0XXK3</accession>
<organism evidence="2 3">
    <name type="scientific">Halarcobacter anaerophilus</name>
    <dbReference type="NCBI Taxonomy" id="877500"/>
    <lineage>
        <taxon>Bacteria</taxon>
        <taxon>Pseudomonadati</taxon>
        <taxon>Campylobacterota</taxon>
        <taxon>Epsilonproteobacteria</taxon>
        <taxon>Campylobacterales</taxon>
        <taxon>Arcobacteraceae</taxon>
        <taxon>Halarcobacter</taxon>
    </lineage>
</organism>
<sequence>MKSLIKFLGTYFFIWSLPFSTIILNMIFDREIFNLSVLIAFILGLIINLIWDFALINIQKKEYHKNYL</sequence>
<gene>
    <name evidence="2" type="ORF">CRV06_11035</name>
</gene>
<proteinExistence type="predicted"/>
<comment type="caution">
    <text evidence="2">The sequence shown here is derived from an EMBL/GenBank/DDBJ whole genome shotgun (WGS) entry which is preliminary data.</text>
</comment>
<feature type="transmembrane region" description="Helical" evidence="1">
    <location>
        <begin position="7"/>
        <end position="27"/>
    </location>
</feature>
<dbReference type="EMBL" id="PDKO01000009">
    <property type="protein sequence ID" value="RXJ62282.1"/>
    <property type="molecule type" value="Genomic_DNA"/>
</dbReference>
<reference evidence="2 3" key="1">
    <citation type="submission" date="2017-10" db="EMBL/GenBank/DDBJ databases">
        <title>Genomics of the genus Arcobacter.</title>
        <authorList>
            <person name="Perez-Cataluna A."/>
            <person name="Figueras M.J."/>
        </authorList>
    </citation>
    <scope>NUCLEOTIDE SEQUENCE [LARGE SCALE GENOMIC DNA]</scope>
    <source>
        <strain evidence="2 3">DSM 24636</strain>
    </source>
</reference>
<dbReference type="STRING" id="877500.GCA_000935065_03520"/>
<keyword evidence="1" id="KW-0812">Transmembrane</keyword>
<evidence type="ECO:0000313" key="2">
    <source>
        <dbReference type="EMBL" id="RXJ62282.1"/>
    </source>
</evidence>
<dbReference type="AlphaFoldDB" id="A0A4Q0XXK3"/>
<feature type="transmembrane region" description="Helical" evidence="1">
    <location>
        <begin position="33"/>
        <end position="56"/>
    </location>
</feature>
<name>A0A4Q0XXK3_9BACT</name>
<keyword evidence="1" id="KW-1133">Transmembrane helix</keyword>
<evidence type="ECO:0000256" key="1">
    <source>
        <dbReference type="SAM" id="Phobius"/>
    </source>
</evidence>
<keyword evidence="1" id="KW-0472">Membrane</keyword>
<evidence type="ECO:0000313" key="3">
    <source>
        <dbReference type="Proteomes" id="UP000290191"/>
    </source>
</evidence>